<evidence type="ECO:0000313" key="2">
    <source>
        <dbReference type="Proteomes" id="UP000032142"/>
    </source>
</evidence>
<evidence type="ECO:0000313" key="1">
    <source>
        <dbReference type="EMBL" id="KHG23583.1"/>
    </source>
</evidence>
<reference evidence="2" key="1">
    <citation type="submission" date="2014-09" db="EMBL/GenBank/DDBJ databases">
        <authorList>
            <person name="Mudge J."/>
            <person name="Ramaraj T."/>
            <person name="Lindquist I.E."/>
            <person name="Bharti A.K."/>
            <person name="Sundararajan A."/>
            <person name="Cameron C.T."/>
            <person name="Woodward J.E."/>
            <person name="May G.D."/>
            <person name="Brubaker C."/>
            <person name="Broadhvest J."/>
            <person name="Wilkins T.A."/>
        </authorList>
    </citation>
    <scope>NUCLEOTIDE SEQUENCE</scope>
    <source>
        <strain evidence="2">cv. AKA8401</strain>
    </source>
</reference>
<dbReference type="EMBL" id="KN425589">
    <property type="protein sequence ID" value="KHG23583.1"/>
    <property type="molecule type" value="Genomic_DNA"/>
</dbReference>
<sequence length="25" mass="2872">MYIYKLTTNSTKMSQVTWPNSTSSC</sequence>
<gene>
    <name evidence="1" type="ORF">F383_28646</name>
</gene>
<dbReference type="PROSITE" id="PS51257">
    <property type="entry name" value="PROKAR_LIPOPROTEIN"/>
    <property type="match status" value="1"/>
</dbReference>
<organism evidence="1 2">
    <name type="scientific">Gossypium arboreum</name>
    <name type="common">Tree cotton</name>
    <name type="synonym">Gossypium nanking</name>
    <dbReference type="NCBI Taxonomy" id="29729"/>
    <lineage>
        <taxon>Eukaryota</taxon>
        <taxon>Viridiplantae</taxon>
        <taxon>Streptophyta</taxon>
        <taxon>Embryophyta</taxon>
        <taxon>Tracheophyta</taxon>
        <taxon>Spermatophyta</taxon>
        <taxon>Magnoliopsida</taxon>
        <taxon>eudicotyledons</taxon>
        <taxon>Gunneridae</taxon>
        <taxon>Pentapetalae</taxon>
        <taxon>rosids</taxon>
        <taxon>malvids</taxon>
        <taxon>Malvales</taxon>
        <taxon>Malvaceae</taxon>
        <taxon>Malvoideae</taxon>
        <taxon>Gossypium</taxon>
    </lineage>
</organism>
<dbReference type="AlphaFoldDB" id="A0A0B0PA23"/>
<proteinExistence type="predicted"/>
<protein>
    <submittedName>
        <fullName evidence="1">Uncharacterized protein</fullName>
    </submittedName>
</protein>
<name>A0A0B0PA23_GOSAR</name>
<keyword evidence="2" id="KW-1185">Reference proteome</keyword>
<dbReference type="Proteomes" id="UP000032142">
    <property type="component" value="Unassembled WGS sequence"/>
</dbReference>
<accession>A0A0B0PA23</accession>